<reference evidence="2 3" key="1">
    <citation type="submission" date="2020-04" db="EMBL/GenBank/DDBJ databases">
        <title>Flammeovirga sp. SR4, a novel species isolated from seawater.</title>
        <authorList>
            <person name="Wang X."/>
        </authorList>
    </citation>
    <scope>NUCLEOTIDE SEQUENCE [LARGE SCALE GENOMIC DNA]</scope>
    <source>
        <strain evidence="2 3">ATCC 23126</strain>
    </source>
</reference>
<feature type="signal peptide" evidence="1">
    <location>
        <begin position="1"/>
        <end position="21"/>
    </location>
</feature>
<name>A0A7X9P2B5_9BACT</name>
<accession>A0A7X9P2B5</accession>
<evidence type="ECO:0000313" key="3">
    <source>
        <dbReference type="Proteomes" id="UP000576082"/>
    </source>
</evidence>
<evidence type="ECO:0000313" key="2">
    <source>
        <dbReference type="EMBL" id="NME68273.1"/>
    </source>
</evidence>
<keyword evidence="3" id="KW-1185">Reference proteome</keyword>
<dbReference type="EMBL" id="JABANE010000021">
    <property type="protein sequence ID" value="NME68273.1"/>
    <property type="molecule type" value="Genomic_DNA"/>
</dbReference>
<organism evidence="2 3">
    <name type="scientific">Flammeovirga aprica JL-4</name>
    <dbReference type="NCBI Taxonomy" id="694437"/>
    <lineage>
        <taxon>Bacteria</taxon>
        <taxon>Pseudomonadati</taxon>
        <taxon>Bacteroidota</taxon>
        <taxon>Cytophagia</taxon>
        <taxon>Cytophagales</taxon>
        <taxon>Flammeovirgaceae</taxon>
        <taxon>Flammeovirga</taxon>
    </lineage>
</organism>
<keyword evidence="1" id="KW-0732">Signal</keyword>
<feature type="chain" id="PRO_5030961611" description="T9SS type A sorting domain-containing protein" evidence="1">
    <location>
        <begin position="22"/>
        <end position="928"/>
    </location>
</feature>
<dbReference type="AlphaFoldDB" id="A0A7X9P2B5"/>
<gene>
    <name evidence="2" type="ORF">HHU12_09905</name>
</gene>
<proteinExistence type="predicted"/>
<evidence type="ECO:0008006" key="4">
    <source>
        <dbReference type="Google" id="ProtNLM"/>
    </source>
</evidence>
<protein>
    <recommendedName>
        <fullName evidence="4">T9SS type A sorting domain-containing protein</fullName>
    </recommendedName>
</protein>
<comment type="caution">
    <text evidence="2">The sequence shown here is derived from an EMBL/GenBank/DDBJ whole genome shotgun (WGS) entry which is preliminary data.</text>
</comment>
<evidence type="ECO:0000256" key="1">
    <source>
        <dbReference type="SAM" id="SignalP"/>
    </source>
</evidence>
<dbReference type="Proteomes" id="UP000576082">
    <property type="component" value="Unassembled WGS sequence"/>
</dbReference>
<sequence>MNQKATLLLLLLLQFSLVSKGQELTLAWSNSMPDSTHIIAQTVHNDSTLILLTKHEKIVDYYNLDDSLGKTTTSNGYGIISYDIHGEYYWSKFYEDTLGNLSFTDIDVDHKGYVYIYGSFTDSLDLDPNQDTVSIKTSNDNEDLVLVVLDEVGNYKSHLQLGGDGVENADKLTVDGNLLLLSGGFDREIQSGFDFNPSSTENDSLEASNASGDNFLLQLDTVFNYQWAYQFSRSSGDSLFTINDLKLDRNRRVYVCGSTNESFNGFANDSDTVGYLMRLDGNGELVWAIQPSLYPDTVIISQQSSDWITVDDVGDIYLSSSYQLDSVLNDSLITNFTSNLAVSKINAKDGTGVWLNLIEGNFDQYNASIFFNINDDLYVFQDSRVHTLIDSTGIRTGSQTVSLRGHSSIDQTPILGDYFASGFTNGEYFVARFYPDDVTTWSNERWTRGKPYWNIPAILEDDYSTSINGEFVTSNLLINRNAQLDIRAGDFIEVLDSIENKGNITMHQSGALFHEHYTGSGSFTVNFSLLSKTGYSFFSSPVQNESSTVLGTAFLYNESLGSPNKGDNWQVPNGDLFVGKGYAVYQTEQAFNVGGIPNSGNFRVSVTNTNSDGYNLIGNPYPSPISGTSFLNENDNISALYFWDDDETDGQDYSSSDYITWNLTGSTGGNGENLNGSIPMGQAFFVNVATTDEVIFNHSMRQSFQDAYLRKGNIQNRLWLTLEGVQLKKELLLATMDWASENFDTGWDALAFNNGSNNTTFTTLDKDRNHLAIQALPLQDEYTIPLLIENFEGKGLLKIEKIEGFKDFDIEIIDHQEGVNQSIQKDGYQFDASKDDGERFSLFITPKNSNVLSLEETLASLVKIKTLPNGFNVMTPFDTHLIGYNTLGEVMLNTHLKKGEVFIPTEKSEILILRFNSNKGSFTKKVIR</sequence>
<dbReference type="RefSeq" id="WP_169656579.1">
    <property type="nucleotide sequence ID" value="NZ_JABANE010000021.1"/>
</dbReference>